<feature type="compositionally biased region" description="Polar residues" evidence="5">
    <location>
        <begin position="74"/>
        <end position="86"/>
    </location>
</feature>
<protein>
    <recommendedName>
        <fullName evidence="2">Thymocyte nuclear protein 1</fullName>
    </recommendedName>
</protein>
<dbReference type="Pfam" id="PF01878">
    <property type="entry name" value="EVE"/>
    <property type="match status" value="1"/>
</dbReference>
<keyword evidence="3" id="KW-0597">Phosphoprotein</keyword>
<keyword evidence="4" id="KW-0539">Nucleus</keyword>
<dbReference type="InterPro" id="IPR015947">
    <property type="entry name" value="PUA-like_sf"/>
</dbReference>
<dbReference type="FunFam" id="3.10.590.10:FF:000003">
    <property type="entry name" value="Thymocyte nuclear protein 1"/>
    <property type="match status" value="1"/>
</dbReference>
<comment type="subcellular location">
    <subcellularLocation>
        <location evidence="1">Nucleus</location>
    </subcellularLocation>
</comment>
<dbReference type="Gene3D" id="3.10.590.10">
    <property type="entry name" value="ph1033 like domains"/>
    <property type="match status" value="1"/>
</dbReference>
<dbReference type="RefSeq" id="XP_031856490.1">
    <property type="nucleotide sequence ID" value="XM_032000599.1"/>
</dbReference>
<reference evidence="7 8" key="1">
    <citation type="submission" date="2019-09" db="EMBL/GenBank/DDBJ databases">
        <authorList>
            <person name="Brejova B."/>
        </authorList>
    </citation>
    <scope>NUCLEOTIDE SEQUENCE [LARGE SCALE GENOMIC DNA]</scope>
</reference>
<evidence type="ECO:0000259" key="6">
    <source>
        <dbReference type="Pfam" id="PF01878"/>
    </source>
</evidence>
<proteinExistence type="predicted"/>
<evidence type="ECO:0000256" key="4">
    <source>
        <dbReference type="ARBA" id="ARBA00023242"/>
    </source>
</evidence>
<dbReference type="GeneID" id="43584699"/>
<dbReference type="OrthoDB" id="41445at2759"/>
<dbReference type="AlphaFoldDB" id="A0A5E8C1Q1"/>
<evidence type="ECO:0000256" key="5">
    <source>
        <dbReference type="SAM" id="MobiDB-lite"/>
    </source>
</evidence>
<feature type="region of interest" description="Disordered" evidence="5">
    <location>
        <begin position="1"/>
        <end position="86"/>
    </location>
</feature>
<dbReference type="SUPFAM" id="SSF88697">
    <property type="entry name" value="PUA domain-like"/>
    <property type="match status" value="1"/>
</dbReference>
<keyword evidence="8" id="KW-1185">Reference proteome</keyword>
<evidence type="ECO:0000256" key="2">
    <source>
        <dbReference type="ARBA" id="ARBA00014654"/>
    </source>
</evidence>
<organism evidence="7 8">
    <name type="scientific">Magnusiomyces paraingens</name>
    <dbReference type="NCBI Taxonomy" id="2606893"/>
    <lineage>
        <taxon>Eukaryota</taxon>
        <taxon>Fungi</taxon>
        <taxon>Dikarya</taxon>
        <taxon>Ascomycota</taxon>
        <taxon>Saccharomycotina</taxon>
        <taxon>Dipodascomycetes</taxon>
        <taxon>Dipodascales</taxon>
        <taxon>Dipodascaceae</taxon>
        <taxon>Magnusiomyces</taxon>
    </lineage>
</organism>
<evidence type="ECO:0000313" key="8">
    <source>
        <dbReference type="Proteomes" id="UP000398389"/>
    </source>
</evidence>
<feature type="domain" description="EVE" evidence="6">
    <location>
        <begin position="89"/>
        <end position="255"/>
    </location>
</feature>
<dbReference type="PANTHER" id="PTHR14087:SF7">
    <property type="entry name" value="THYMOCYTE NUCLEAR PROTEIN 1"/>
    <property type="match status" value="1"/>
</dbReference>
<gene>
    <name evidence="7" type="ORF">SAPINGB_P005885</name>
</gene>
<evidence type="ECO:0000256" key="3">
    <source>
        <dbReference type="ARBA" id="ARBA00022553"/>
    </source>
</evidence>
<dbReference type="EMBL" id="CABVLU010000005">
    <property type="protein sequence ID" value="VVT57819.1"/>
    <property type="molecule type" value="Genomic_DNA"/>
</dbReference>
<dbReference type="Proteomes" id="UP000398389">
    <property type="component" value="Unassembled WGS sequence"/>
</dbReference>
<evidence type="ECO:0000313" key="7">
    <source>
        <dbReference type="EMBL" id="VVT57819.1"/>
    </source>
</evidence>
<feature type="compositionally biased region" description="Polar residues" evidence="5">
    <location>
        <begin position="21"/>
        <end position="31"/>
    </location>
</feature>
<feature type="compositionally biased region" description="Polar residues" evidence="5">
    <location>
        <begin position="40"/>
        <end position="49"/>
    </location>
</feature>
<evidence type="ECO:0000256" key="1">
    <source>
        <dbReference type="ARBA" id="ARBA00004123"/>
    </source>
</evidence>
<dbReference type="GO" id="GO:0005634">
    <property type="term" value="C:nucleus"/>
    <property type="evidence" value="ECO:0007669"/>
    <property type="project" value="UniProtKB-SubCell"/>
</dbReference>
<name>A0A5E8C1Q1_9ASCO</name>
<dbReference type="InterPro" id="IPR052181">
    <property type="entry name" value="5hmC_binding"/>
</dbReference>
<accession>A0A5E8C1Q1</accession>
<sequence length="262" mass="30220">MAVTRKQTLRSKNVPDPNEPPQSLSESSNAIVKTRKRSLSPDSFHNQSNTTTTTITVDTQKRKRTSKKQENTKNDIQSNTTPENPQTRKYWLMKAEPATRLVNGHDVKFSIDDLASCLESDWDGVRNHEAKNNMMAMRNGDLALFYHSNAPKTRPDLGPGIAGVMEIVNDEPVVDYTAFDKTHPYYDPKSQKETPKWFMARVRFVRKMKHVIPLHEIKRLVNQEQVKQLQNFALVKRSRLSVVPVTKPEWDYIMSIEEKQQD</sequence>
<dbReference type="InterPro" id="IPR002740">
    <property type="entry name" value="EVE_domain"/>
</dbReference>
<dbReference type="PANTHER" id="PTHR14087">
    <property type="entry name" value="THYMOCYTE NUCLEAR PROTEIN 1"/>
    <property type="match status" value="1"/>
</dbReference>
<dbReference type="InterPro" id="IPR047197">
    <property type="entry name" value="THYN1-like_EVE"/>
</dbReference>
<dbReference type="CDD" id="cd21133">
    <property type="entry name" value="EVE"/>
    <property type="match status" value="1"/>
</dbReference>